<dbReference type="Proteomes" id="UP000263642">
    <property type="component" value="Unassembled WGS sequence"/>
</dbReference>
<dbReference type="AlphaFoldDB" id="A0A3D3QZE2"/>
<accession>A0A3D3QZE2</accession>
<sequence>MTKDLDNQNFDTSSLVNETVIRDGTPFAQAEFYFSGPKPFIQNAYAIPMFLNVSAELIHFEFFGLRHDIESTQPIGET</sequence>
<comment type="caution">
    <text evidence="1">The sequence shown here is derived from an EMBL/GenBank/DDBJ whole genome shotgun (WGS) entry which is preliminary data.</text>
</comment>
<evidence type="ECO:0000313" key="1">
    <source>
        <dbReference type="EMBL" id="HCO21859.1"/>
    </source>
</evidence>
<dbReference type="InterPro" id="IPR039261">
    <property type="entry name" value="FNR_nucleotide-bd"/>
</dbReference>
<dbReference type="Gene3D" id="3.40.50.80">
    <property type="entry name" value="Nucleotide-binding domain of ferredoxin-NADP reductase (FNR) module"/>
    <property type="match status" value="1"/>
</dbReference>
<evidence type="ECO:0000313" key="2">
    <source>
        <dbReference type="Proteomes" id="UP000263642"/>
    </source>
</evidence>
<protein>
    <submittedName>
        <fullName evidence="1">Uncharacterized protein</fullName>
    </submittedName>
</protein>
<name>A0A3D3QZE2_9PLAN</name>
<dbReference type="SUPFAM" id="SSF52343">
    <property type="entry name" value="Ferredoxin reductase-like, C-terminal NADP-linked domain"/>
    <property type="match status" value="1"/>
</dbReference>
<reference evidence="1 2" key="1">
    <citation type="journal article" date="2018" name="Nat. Biotechnol.">
        <title>A standardized bacterial taxonomy based on genome phylogeny substantially revises the tree of life.</title>
        <authorList>
            <person name="Parks D.H."/>
            <person name="Chuvochina M."/>
            <person name="Waite D.W."/>
            <person name="Rinke C."/>
            <person name="Skarshewski A."/>
            <person name="Chaumeil P.A."/>
            <person name="Hugenholtz P."/>
        </authorList>
    </citation>
    <scope>NUCLEOTIDE SEQUENCE [LARGE SCALE GENOMIC DNA]</scope>
    <source>
        <strain evidence="1">UBA9375</strain>
    </source>
</reference>
<organism evidence="1 2">
    <name type="scientific">Gimesia maris</name>
    <dbReference type="NCBI Taxonomy" id="122"/>
    <lineage>
        <taxon>Bacteria</taxon>
        <taxon>Pseudomonadati</taxon>
        <taxon>Planctomycetota</taxon>
        <taxon>Planctomycetia</taxon>
        <taxon>Planctomycetales</taxon>
        <taxon>Planctomycetaceae</taxon>
        <taxon>Gimesia</taxon>
    </lineage>
</organism>
<gene>
    <name evidence="1" type="ORF">DIT97_01850</name>
</gene>
<dbReference type="EMBL" id="DQAY01000014">
    <property type="protein sequence ID" value="HCO21859.1"/>
    <property type="molecule type" value="Genomic_DNA"/>
</dbReference>
<proteinExistence type="predicted"/>